<dbReference type="EMBL" id="MW460246">
    <property type="protein sequence ID" value="QRE00438.1"/>
    <property type="molecule type" value="Genomic_DNA"/>
</dbReference>
<sequence>MKTTYIGQLKVIVRGGRYFRITETSSDSATQAEWADGVLSKPAVTYPNGRNSHEAAGEVLDKAEDALIDYLLIVG</sequence>
<reference evidence="1" key="1">
    <citation type="submission" date="2021-01" db="EMBL/GenBank/DDBJ databases">
        <authorList>
            <person name="Rakov C."/>
            <person name="Alkalay-Oren S."/>
            <person name="Coppenhagen-Glazer S."/>
            <person name="Hazan R."/>
        </authorList>
    </citation>
    <scope>NUCLEOTIDE SEQUENCE</scope>
</reference>
<evidence type="ECO:0000313" key="1">
    <source>
        <dbReference type="EMBL" id="QRE00438.1"/>
    </source>
</evidence>
<evidence type="ECO:0000313" key="2">
    <source>
        <dbReference type="Proteomes" id="UP000622430"/>
    </source>
</evidence>
<dbReference type="Proteomes" id="UP000622430">
    <property type="component" value="Segment"/>
</dbReference>
<name>A0A889IRR2_9CAUD</name>
<organism evidence="1 2">
    <name type="scientific">Burkholderia phage BCSR52</name>
    <dbReference type="NCBI Taxonomy" id="2805748"/>
    <lineage>
        <taxon>Viruses</taxon>
        <taxon>Duplodnaviria</taxon>
        <taxon>Heunggongvirae</taxon>
        <taxon>Uroviricota</taxon>
        <taxon>Caudoviricetes</taxon>
        <taxon>Lindbergviridae</taxon>
        <taxon>Irusalimvirus</taxon>
        <taxon>Irusalimvirus BCSR52</taxon>
    </lineage>
</organism>
<accession>A0A889IRR2</accession>
<proteinExistence type="predicted"/>
<protein>
    <submittedName>
        <fullName evidence="1">Uncharacterized protein</fullName>
    </submittedName>
</protein>
<keyword evidence="2" id="KW-1185">Reference proteome</keyword>